<evidence type="ECO:0000256" key="7">
    <source>
        <dbReference type="ARBA" id="ARBA00023004"/>
    </source>
</evidence>
<dbReference type="GO" id="GO:0020037">
    <property type="term" value="F:heme binding"/>
    <property type="evidence" value="ECO:0007669"/>
    <property type="project" value="InterPro"/>
</dbReference>
<name>A0A1G7QQU0_CHIFI</name>
<feature type="binding site" description="covalent" evidence="8">
    <location>
        <position position="226"/>
    </location>
    <ligand>
        <name>heme c</name>
        <dbReference type="ChEBI" id="CHEBI:61717"/>
        <label>2</label>
    </ligand>
</feature>
<evidence type="ECO:0000256" key="4">
    <source>
        <dbReference type="ARBA" id="ARBA00022729"/>
    </source>
</evidence>
<keyword evidence="4" id="KW-0732">Signal</keyword>
<dbReference type="Gene3D" id="1.10.760.10">
    <property type="entry name" value="Cytochrome c-like domain"/>
    <property type="match status" value="2"/>
</dbReference>
<evidence type="ECO:0000256" key="5">
    <source>
        <dbReference type="ARBA" id="ARBA00022764"/>
    </source>
</evidence>
<organism evidence="11 12">
    <name type="scientific">Chitinophaga filiformis</name>
    <name type="common">Myxococcus filiformis</name>
    <name type="synonym">Flexibacter filiformis</name>
    <dbReference type="NCBI Taxonomy" id="104663"/>
    <lineage>
        <taxon>Bacteria</taxon>
        <taxon>Pseudomonadati</taxon>
        <taxon>Bacteroidota</taxon>
        <taxon>Chitinophagia</taxon>
        <taxon>Chitinophagales</taxon>
        <taxon>Chitinophagaceae</taxon>
        <taxon>Chitinophaga</taxon>
    </lineage>
</organism>
<proteinExistence type="predicted"/>
<dbReference type="GO" id="GO:0009055">
    <property type="term" value="F:electron transfer activity"/>
    <property type="evidence" value="ECO:0007669"/>
    <property type="project" value="InterPro"/>
</dbReference>
<feature type="binding site" description="covalent" evidence="8">
    <location>
        <position position="84"/>
    </location>
    <ligand>
        <name>heme c</name>
        <dbReference type="ChEBI" id="CHEBI:61717"/>
        <label>1</label>
    </ligand>
</feature>
<feature type="binding site" description="axial binding residue" evidence="9">
    <location>
        <position position="85"/>
    </location>
    <ligand>
        <name>heme c</name>
        <dbReference type="ChEBI" id="CHEBI:61717"/>
        <label>1</label>
    </ligand>
    <ligandPart>
        <name>Fe</name>
        <dbReference type="ChEBI" id="CHEBI:18248"/>
    </ligandPart>
</feature>
<dbReference type="InterPro" id="IPR051395">
    <property type="entry name" value="Cytochrome_c_Peroxidase/MauG"/>
</dbReference>
<feature type="domain" description="Cytochrome c" evidence="10">
    <location>
        <begin position="213"/>
        <end position="335"/>
    </location>
</feature>
<evidence type="ECO:0000256" key="8">
    <source>
        <dbReference type="PIRSR" id="PIRSR000294-1"/>
    </source>
</evidence>
<dbReference type="OrthoDB" id="9805202at2"/>
<dbReference type="Proteomes" id="UP000199045">
    <property type="component" value="Unassembled WGS sequence"/>
</dbReference>
<dbReference type="InterPro" id="IPR036909">
    <property type="entry name" value="Cyt_c-like_dom_sf"/>
</dbReference>
<feature type="binding site" description="covalent" evidence="8">
    <location>
        <position position="81"/>
    </location>
    <ligand>
        <name>heme c</name>
        <dbReference type="ChEBI" id="CHEBI:61717"/>
        <label>1</label>
    </ligand>
</feature>
<keyword evidence="7 9" id="KW-0408">Iron</keyword>
<evidence type="ECO:0000256" key="1">
    <source>
        <dbReference type="ARBA" id="ARBA00004418"/>
    </source>
</evidence>
<dbReference type="InterPro" id="IPR004852">
    <property type="entry name" value="Di-haem_cyt_c_peroxidsae"/>
</dbReference>
<dbReference type="GO" id="GO:0004130">
    <property type="term" value="F:cytochrome-c peroxidase activity"/>
    <property type="evidence" value="ECO:0007669"/>
    <property type="project" value="TreeGrafter"/>
</dbReference>
<dbReference type="InterPro" id="IPR009056">
    <property type="entry name" value="Cyt_c-like_dom"/>
</dbReference>
<dbReference type="GO" id="GO:0046872">
    <property type="term" value="F:metal ion binding"/>
    <property type="evidence" value="ECO:0007669"/>
    <property type="project" value="UniProtKB-KW"/>
</dbReference>
<dbReference type="PIRSF" id="PIRSF000294">
    <property type="entry name" value="Cytochrome-c_peroxidase"/>
    <property type="match status" value="1"/>
</dbReference>
<evidence type="ECO:0000256" key="3">
    <source>
        <dbReference type="ARBA" id="ARBA00022723"/>
    </source>
</evidence>
<reference evidence="11 12" key="1">
    <citation type="submission" date="2016-10" db="EMBL/GenBank/DDBJ databases">
        <authorList>
            <person name="de Groot N.N."/>
        </authorList>
    </citation>
    <scope>NUCLEOTIDE SEQUENCE [LARGE SCALE GENOMIC DNA]</scope>
    <source>
        <strain evidence="11 12">DSM 527</strain>
    </source>
</reference>
<dbReference type="SUPFAM" id="SSF46626">
    <property type="entry name" value="Cytochrome c"/>
    <property type="match status" value="2"/>
</dbReference>
<accession>A0A1G7QQU0</accession>
<comment type="PTM">
    <text evidence="8">Binds 2 heme groups per subunit.</text>
</comment>
<keyword evidence="3 9" id="KW-0479">Metal-binding</keyword>
<dbReference type="RefSeq" id="WP_089832426.1">
    <property type="nucleotide sequence ID" value="NZ_FNBN01000003.1"/>
</dbReference>
<dbReference type="STRING" id="104663.SAMN04488121_103125"/>
<protein>
    <submittedName>
        <fullName evidence="11">Cytochrome c peroxidase</fullName>
    </submittedName>
</protein>
<evidence type="ECO:0000256" key="6">
    <source>
        <dbReference type="ARBA" id="ARBA00023002"/>
    </source>
</evidence>
<keyword evidence="11" id="KW-0575">Peroxidase</keyword>
<dbReference type="PROSITE" id="PS51007">
    <property type="entry name" value="CYTC"/>
    <property type="match status" value="1"/>
</dbReference>
<dbReference type="PANTHER" id="PTHR30600:SF10">
    <property type="entry name" value="BLL6722 PROTEIN"/>
    <property type="match status" value="1"/>
</dbReference>
<dbReference type="EMBL" id="FNBN01000003">
    <property type="protein sequence ID" value="SDG00000.1"/>
    <property type="molecule type" value="Genomic_DNA"/>
</dbReference>
<dbReference type="GO" id="GO:0042597">
    <property type="term" value="C:periplasmic space"/>
    <property type="evidence" value="ECO:0007669"/>
    <property type="project" value="UniProtKB-SubCell"/>
</dbReference>
<sequence length="352" mass="40330">MFRKSAYILIAFCLWLWIAGRDRHALTAHSPAVEYYQLKLPDSLPPPVYDFKNNPLTKEGIALGRHLFYDPKLSIDSSISCGFCHQQFAAFGHFDHAISHGVLGRTGNRSVPALFNLIWQKDFMWDGGVNHLDIQPLTPITDENEMGMDLGVLVKRLQGNKTYRKLFKAAYGTEEVTSQRLFKALSQFIVTMISFESKYDSVMRREPGVTFTAEEQGGYRTFTQKCASCHKPPFFTDYTIRNNGLPYLPSMNDVGRMRITNNTADYLKFKVPSLRNVLVSAPYMHDGRFFDIFQVFAMYDHGQQKGNTIDPLVKNGIPLTEKEQRQLYMFLNTLTDKKFLTNKDLSEVLITD</sequence>
<evidence type="ECO:0000313" key="12">
    <source>
        <dbReference type="Proteomes" id="UP000199045"/>
    </source>
</evidence>
<dbReference type="Pfam" id="PF03150">
    <property type="entry name" value="CCP_MauG"/>
    <property type="match status" value="1"/>
</dbReference>
<keyword evidence="2 8" id="KW-0349">Heme</keyword>
<feature type="binding site" description="axial binding residue" evidence="9">
    <location>
        <position position="230"/>
    </location>
    <ligand>
        <name>heme c</name>
        <dbReference type="ChEBI" id="CHEBI:61717"/>
        <label>2</label>
    </ligand>
    <ligandPart>
        <name>Fe</name>
        <dbReference type="ChEBI" id="CHEBI:18248"/>
    </ligandPart>
</feature>
<comment type="subcellular location">
    <subcellularLocation>
        <location evidence="1">Periplasm</location>
    </subcellularLocation>
</comment>
<dbReference type="InterPro" id="IPR026259">
    <property type="entry name" value="MauG/Cytc_peroxidase"/>
</dbReference>
<keyword evidence="6" id="KW-0560">Oxidoreductase</keyword>
<evidence type="ECO:0000256" key="9">
    <source>
        <dbReference type="PIRSR" id="PIRSR000294-2"/>
    </source>
</evidence>
<evidence type="ECO:0000313" key="11">
    <source>
        <dbReference type="EMBL" id="SDG00000.1"/>
    </source>
</evidence>
<gene>
    <name evidence="11" type="ORF">SAMN04488121_103125</name>
</gene>
<evidence type="ECO:0000259" key="10">
    <source>
        <dbReference type="PROSITE" id="PS51007"/>
    </source>
</evidence>
<evidence type="ECO:0000256" key="2">
    <source>
        <dbReference type="ARBA" id="ARBA00022617"/>
    </source>
</evidence>
<dbReference type="AlphaFoldDB" id="A0A1G7QQU0"/>
<feature type="binding site" description="covalent" evidence="8">
    <location>
        <position position="229"/>
    </location>
    <ligand>
        <name>heme c</name>
        <dbReference type="ChEBI" id="CHEBI:61717"/>
        <label>2</label>
    </ligand>
</feature>
<keyword evidence="5" id="KW-0574">Periplasm</keyword>
<comment type="cofactor">
    <cofactor evidence="8">
        <name>heme</name>
        <dbReference type="ChEBI" id="CHEBI:30413"/>
    </cofactor>
    <text evidence="8">Binds 2 heme groups.</text>
</comment>
<dbReference type="PANTHER" id="PTHR30600">
    <property type="entry name" value="CYTOCHROME C PEROXIDASE-RELATED"/>
    <property type="match status" value="1"/>
</dbReference>